<reference evidence="2 3" key="1">
    <citation type="submission" date="2021-06" db="EMBL/GenBank/DDBJ databases">
        <authorList>
            <person name="Criscuolo A."/>
        </authorList>
    </citation>
    <scope>NUCLEOTIDE SEQUENCE [LARGE SCALE GENOMIC DNA]</scope>
    <source>
        <strain evidence="3">CIP 111802</strain>
    </source>
</reference>
<evidence type="ECO:0000256" key="1">
    <source>
        <dbReference type="SAM" id="MobiDB-lite"/>
    </source>
</evidence>
<dbReference type="Proteomes" id="UP000730618">
    <property type="component" value="Unassembled WGS sequence"/>
</dbReference>
<dbReference type="EMBL" id="CAJVCE010000014">
    <property type="protein sequence ID" value="CAG7650101.1"/>
    <property type="molecule type" value="Genomic_DNA"/>
</dbReference>
<feature type="compositionally biased region" description="Basic and acidic residues" evidence="1">
    <location>
        <begin position="100"/>
        <end position="116"/>
    </location>
</feature>
<proteinExistence type="predicted"/>
<evidence type="ECO:0000313" key="3">
    <source>
        <dbReference type="Proteomes" id="UP000730618"/>
    </source>
</evidence>
<name>A0ABM8VMJ8_9BACL</name>
<evidence type="ECO:0000313" key="2">
    <source>
        <dbReference type="EMBL" id="CAG7650101.1"/>
    </source>
</evidence>
<feature type="region of interest" description="Disordered" evidence="1">
    <location>
        <begin position="93"/>
        <end position="136"/>
    </location>
</feature>
<organism evidence="2 3">
    <name type="scientific">Paenibacillus allorhizosphaerae</name>
    <dbReference type="NCBI Taxonomy" id="2849866"/>
    <lineage>
        <taxon>Bacteria</taxon>
        <taxon>Bacillati</taxon>
        <taxon>Bacillota</taxon>
        <taxon>Bacilli</taxon>
        <taxon>Bacillales</taxon>
        <taxon>Paenibacillaceae</taxon>
        <taxon>Paenibacillus</taxon>
    </lineage>
</organism>
<keyword evidence="3" id="KW-1185">Reference proteome</keyword>
<accession>A0ABM8VMJ8</accession>
<protein>
    <submittedName>
        <fullName evidence="2">Uncharacterized protein</fullName>
    </submittedName>
</protein>
<gene>
    <name evidence="2" type="ORF">PAECIP111802_04639</name>
</gene>
<comment type="caution">
    <text evidence="2">The sequence shown here is derived from an EMBL/GenBank/DDBJ whole genome shotgun (WGS) entry which is preliminary data.</text>
</comment>
<sequence length="136" mass="15064">MSSLSEWLRQLRTRRPSSLEARIVRLEAQLQDLAKEDRSKPEPGSAVVIEHVNIEHLHIAKLEHSNNFGALGIKELGGRLNIGVNYSGPITGEGWEDMSEAAKKASDSKADKKETQPHTAPGQEKQPVCHIRSKPL</sequence>